<organism evidence="1 2">
    <name type="scientific">Agrobacterium tumefaciens str. B6</name>
    <dbReference type="NCBI Taxonomy" id="1183423"/>
    <lineage>
        <taxon>Bacteria</taxon>
        <taxon>Pseudomonadati</taxon>
        <taxon>Pseudomonadota</taxon>
        <taxon>Alphaproteobacteria</taxon>
        <taxon>Hyphomicrobiales</taxon>
        <taxon>Rhizobiaceae</taxon>
        <taxon>Rhizobium/Agrobacterium group</taxon>
        <taxon>Agrobacterium</taxon>
        <taxon>Agrobacterium tumefaciens complex</taxon>
    </lineage>
</organism>
<evidence type="ECO:0000313" key="1">
    <source>
        <dbReference type="EMBL" id="CVI20778.1"/>
    </source>
</evidence>
<accession>A0A822V7F5</accession>
<reference evidence="1 2" key="1">
    <citation type="submission" date="2016-01" db="EMBL/GenBank/DDBJ databases">
        <authorList>
            <person name="Regsiter A."/>
            <person name="william w."/>
        </authorList>
    </citation>
    <scope>NUCLEOTIDE SEQUENCE [LARGE SCALE GENOMIC DNA]</scope>
    <source>
        <strain evidence="1 2">B6</strain>
    </source>
</reference>
<sequence length="77" mass="8859">MTDAFASAIEVLRDLYLDDTTLPDNRYNIILRMRLTRRLHFAERCEPRTTAGNHSDSAIPTTFLPARRVCGRPQALR</sequence>
<evidence type="ECO:0000313" key="2">
    <source>
        <dbReference type="Proteomes" id="UP000192074"/>
    </source>
</evidence>
<name>A0A822V7F5_AGRTU</name>
<proteinExistence type="predicted"/>
<dbReference type="Proteomes" id="UP000192074">
    <property type="component" value="Unassembled WGS sequence"/>
</dbReference>
<protein>
    <submittedName>
        <fullName evidence="1">Uncharacterized protein</fullName>
    </submittedName>
</protein>
<gene>
    <name evidence="1" type="ORF">AGR4A_Lc110049</name>
</gene>
<comment type="caution">
    <text evidence="1">The sequence shown here is derived from an EMBL/GenBank/DDBJ whole genome shotgun (WGS) entry which is preliminary data.</text>
</comment>
<dbReference type="EMBL" id="FCNL01000029">
    <property type="protein sequence ID" value="CVI20778.1"/>
    <property type="molecule type" value="Genomic_DNA"/>
</dbReference>
<dbReference type="AlphaFoldDB" id="A0A822V7F5"/>